<reference evidence="2 3" key="1">
    <citation type="submission" date="2019-04" db="EMBL/GenBank/DDBJ databases">
        <authorList>
            <person name="Van Vliet M D."/>
        </authorList>
    </citation>
    <scope>NUCLEOTIDE SEQUENCE [LARGE SCALE GENOMIC DNA]</scope>
    <source>
        <strain evidence="2 3">F1</strain>
    </source>
</reference>
<keyword evidence="1" id="KW-0812">Transmembrane</keyword>
<dbReference type="RefSeq" id="WP_136077339.1">
    <property type="nucleotide sequence ID" value="NZ_CAAHFG010000001.1"/>
</dbReference>
<keyword evidence="1" id="KW-0472">Membrane</keyword>
<keyword evidence="1" id="KW-1133">Transmembrane helix</keyword>
<accession>A0A6C2TVN8</accession>
<proteinExistence type="predicted"/>
<dbReference type="PANTHER" id="PTHR32251:SF17">
    <property type="entry name" value="STEROID 5-ALPHA REDUCTASE C-TERMINAL DOMAIN-CONTAINING PROTEIN"/>
    <property type="match status" value="1"/>
</dbReference>
<feature type="transmembrane region" description="Helical" evidence="1">
    <location>
        <begin position="199"/>
        <end position="227"/>
    </location>
</feature>
<protein>
    <submittedName>
        <fullName evidence="2">Uncharacterized protein</fullName>
    </submittedName>
</protein>
<gene>
    <name evidence="2" type="ORF">PDESU_00137</name>
</gene>
<feature type="transmembrane region" description="Helical" evidence="1">
    <location>
        <begin position="142"/>
        <end position="161"/>
    </location>
</feature>
<dbReference type="PANTHER" id="PTHR32251">
    <property type="entry name" value="3-OXO-5-ALPHA-STEROID 4-DEHYDROGENASE"/>
    <property type="match status" value="1"/>
</dbReference>
<dbReference type="Proteomes" id="UP000366872">
    <property type="component" value="Unassembled WGS sequence"/>
</dbReference>
<dbReference type="EMBL" id="CAAHFG010000001">
    <property type="protein sequence ID" value="VGO11592.1"/>
    <property type="molecule type" value="Genomic_DNA"/>
</dbReference>
<evidence type="ECO:0000313" key="2">
    <source>
        <dbReference type="EMBL" id="VGO11592.1"/>
    </source>
</evidence>
<dbReference type="Gene3D" id="1.20.120.1630">
    <property type="match status" value="1"/>
</dbReference>
<dbReference type="Pfam" id="PF06966">
    <property type="entry name" value="DUF1295"/>
    <property type="match status" value="1"/>
</dbReference>
<sequence>MEILTHFSPMLLNGLIGSFLFFTLLWTVQVIRKDAGVVDIGWTAGVGAMAIYAAIIGEGWLPRRILIGGMGGIWSLRLVVYILKDRILCEKEDSRYQRLRAYWGDKANSWFFIFFTSQSLLVVLFALPFLPGANKAQESLSIFDVLAVATWLLAMGGEWLADYQLARFRNNPANAGKVCRDGLWNHSRHPNYFFEWLHWFAYAFVAIGATGFWLAPVGIVAMYVFLVKLTGIPHVERESLAKRGEAYRQYQESTPIFIPWPK</sequence>
<evidence type="ECO:0000313" key="3">
    <source>
        <dbReference type="Proteomes" id="UP000366872"/>
    </source>
</evidence>
<feature type="transmembrane region" description="Helical" evidence="1">
    <location>
        <begin position="7"/>
        <end position="28"/>
    </location>
</feature>
<keyword evidence="3" id="KW-1185">Reference proteome</keyword>
<organism evidence="2 3">
    <name type="scientific">Pontiella desulfatans</name>
    <dbReference type="NCBI Taxonomy" id="2750659"/>
    <lineage>
        <taxon>Bacteria</taxon>
        <taxon>Pseudomonadati</taxon>
        <taxon>Kiritimatiellota</taxon>
        <taxon>Kiritimatiellia</taxon>
        <taxon>Kiritimatiellales</taxon>
        <taxon>Pontiellaceae</taxon>
        <taxon>Pontiella</taxon>
    </lineage>
</organism>
<dbReference type="InterPro" id="IPR010721">
    <property type="entry name" value="UstE-like"/>
</dbReference>
<dbReference type="GO" id="GO:0016020">
    <property type="term" value="C:membrane"/>
    <property type="evidence" value="ECO:0007669"/>
    <property type="project" value="TreeGrafter"/>
</dbReference>
<dbReference type="AlphaFoldDB" id="A0A6C2TVN8"/>
<name>A0A6C2TVN8_PONDE</name>
<feature type="transmembrane region" description="Helical" evidence="1">
    <location>
        <begin position="40"/>
        <end position="58"/>
    </location>
</feature>
<evidence type="ECO:0000256" key="1">
    <source>
        <dbReference type="SAM" id="Phobius"/>
    </source>
</evidence>
<dbReference type="PROSITE" id="PS50244">
    <property type="entry name" value="S5A_REDUCTASE"/>
    <property type="match status" value="1"/>
</dbReference>
<feature type="transmembrane region" description="Helical" evidence="1">
    <location>
        <begin position="110"/>
        <end position="130"/>
    </location>
</feature>